<evidence type="ECO:0000313" key="8">
    <source>
        <dbReference type="Proteomes" id="UP000609323"/>
    </source>
</evidence>
<evidence type="ECO:0000259" key="6">
    <source>
        <dbReference type="Pfam" id="PF04932"/>
    </source>
</evidence>
<feature type="transmembrane region" description="Helical" evidence="5">
    <location>
        <begin position="260"/>
        <end position="279"/>
    </location>
</feature>
<proteinExistence type="predicted"/>
<dbReference type="Proteomes" id="UP000609323">
    <property type="component" value="Unassembled WGS sequence"/>
</dbReference>
<keyword evidence="8" id="KW-1185">Reference proteome</keyword>
<keyword evidence="4 5" id="KW-0472">Membrane</keyword>
<dbReference type="PANTHER" id="PTHR37422">
    <property type="entry name" value="TEICHURONIC ACID BIOSYNTHESIS PROTEIN TUAE"/>
    <property type="match status" value="1"/>
</dbReference>
<feature type="transmembrane region" description="Helical" evidence="5">
    <location>
        <begin position="373"/>
        <end position="393"/>
    </location>
</feature>
<evidence type="ECO:0000313" key="7">
    <source>
        <dbReference type="EMBL" id="GGA33421.1"/>
    </source>
</evidence>
<evidence type="ECO:0000256" key="1">
    <source>
        <dbReference type="ARBA" id="ARBA00004141"/>
    </source>
</evidence>
<comment type="caution">
    <text evidence="7">The sequence shown here is derived from an EMBL/GenBank/DDBJ whole genome shotgun (WGS) entry which is preliminary data.</text>
</comment>
<evidence type="ECO:0000256" key="2">
    <source>
        <dbReference type="ARBA" id="ARBA00022692"/>
    </source>
</evidence>
<feature type="transmembrane region" description="Helical" evidence="5">
    <location>
        <begin position="58"/>
        <end position="77"/>
    </location>
</feature>
<accession>A0ABQ1FXL9</accession>
<feature type="transmembrane region" description="Helical" evidence="5">
    <location>
        <begin position="349"/>
        <end position="366"/>
    </location>
</feature>
<dbReference type="RefSeq" id="WP_094094950.1">
    <property type="nucleotide sequence ID" value="NZ_BMHF01000005.1"/>
</dbReference>
<feature type="transmembrane region" description="Helical" evidence="5">
    <location>
        <begin position="118"/>
        <end position="136"/>
    </location>
</feature>
<sequence>MSLNLETILIFICLVSMLVFLAQSMLHLGFVLNPAILFGMCLYFDMIGFFYKKVMPGNALLVLVAFPLLLVLIIVLQKPFRPLGLLDNGGLWLWAAFFGYCILSFAWSPQESGGLSKLVLLCAHGVLPGLYTYIFYKKYNTFSWSYAALFGLAYAIVHLTFGVYSDEYPGRLTLPGDNPIFNARISLLTVTICLWGRGIPLWLRLVAGGTALVSAIQTQSRGPLAFFILANLLILAWIVYRQIRVNGSQARYLKKGLKAAAALLVIAGALIFAMRGPLIEMIESTRFGVLIDKNQLEGDSNFLDRVGLQLDALQAFEEHPFFGLGLGGHTPPVTDEFPHNVLLEMASELGIMGIALWTAAFLYTLYAARRQPVLLVLLIQSLGCALVSGDFGYNFEYVFIAMVALAFKPKREYEGAAKYEESSLSYNRA</sequence>
<feature type="transmembrane region" description="Helical" evidence="5">
    <location>
        <begin position="32"/>
        <end position="51"/>
    </location>
</feature>
<keyword evidence="2 5" id="KW-0812">Transmembrane</keyword>
<comment type="subcellular location">
    <subcellularLocation>
        <location evidence="1">Membrane</location>
        <topology evidence="1">Multi-pass membrane protein</topology>
    </subcellularLocation>
</comment>
<dbReference type="Pfam" id="PF04932">
    <property type="entry name" value="Wzy_C"/>
    <property type="match status" value="1"/>
</dbReference>
<feature type="transmembrane region" description="Helical" evidence="5">
    <location>
        <begin position="223"/>
        <end position="240"/>
    </location>
</feature>
<evidence type="ECO:0000256" key="4">
    <source>
        <dbReference type="ARBA" id="ARBA00023136"/>
    </source>
</evidence>
<feature type="domain" description="O-antigen ligase-related" evidence="6">
    <location>
        <begin position="211"/>
        <end position="357"/>
    </location>
</feature>
<feature type="transmembrane region" description="Helical" evidence="5">
    <location>
        <begin position="142"/>
        <end position="164"/>
    </location>
</feature>
<name>A0ABQ1FXL9_9BACL</name>
<dbReference type="EMBL" id="BMHF01000005">
    <property type="protein sequence ID" value="GGA33421.1"/>
    <property type="molecule type" value="Genomic_DNA"/>
</dbReference>
<evidence type="ECO:0000256" key="3">
    <source>
        <dbReference type="ARBA" id="ARBA00022989"/>
    </source>
</evidence>
<keyword evidence="3 5" id="KW-1133">Transmembrane helix</keyword>
<protein>
    <recommendedName>
        <fullName evidence="6">O-antigen ligase-related domain-containing protein</fullName>
    </recommendedName>
</protein>
<feature type="transmembrane region" description="Helical" evidence="5">
    <location>
        <begin position="7"/>
        <end position="26"/>
    </location>
</feature>
<dbReference type="InterPro" id="IPR051533">
    <property type="entry name" value="WaaL-like"/>
</dbReference>
<gene>
    <name evidence="7" type="ORF">GCM10010917_18230</name>
</gene>
<organism evidence="7 8">
    <name type="scientific">Paenibacillus physcomitrellae</name>
    <dbReference type="NCBI Taxonomy" id="1619311"/>
    <lineage>
        <taxon>Bacteria</taxon>
        <taxon>Bacillati</taxon>
        <taxon>Bacillota</taxon>
        <taxon>Bacilli</taxon>
        <taxon>Bacillales</taxon>
        <taxon>Paenibacillaceae</taxon>
        <taxon>Paenibacillus</taxon>
    </lineage>
</organism>
<feature type="transmembrane region" description="Helical" evidence="5">
    <location>
        <begin position="89"/>
        <end position="106"/>
    </location>
</feature>
<dbReference type="PANTHER" id="PTHR37422:SF13">
    <property type="entry name" value="LIPOPOLYSACCHARIDE BIOSYNTHESIS PROTEIN PA4999-RELATED"/>
    <property type="match status" value="1"/>
</dbReference>
<evidence type="ECO:0000256" key="5">
    <source>
        <dbReference type="SAM" id="Phobius"/>
    </source>
</evidence>
<dbReference type="InterPro" id="IPR007016">
    <property type="entry name" value="O-antigen_ligase-rel_domated"/>
</dbReference>
<feature type="transmembrane region" description="Helical" evidence="5">
    <location>
        <begin position="185"/>
        <end position="203"/>
    </location>
</feature>
<reference evidence="8" key="1">
    <citation type="journal article" date="2019" name="Int. J. Syst. Evol. Microbiol.">
        <title>The Global Catalogue of Microorganisms (GCM) 10K type strain sequencing project: providing services to taxonomists for standard genome sequencing and annotation.</title>
        <authorList>
            <consortium name="The Broad Institute Genomics Platform"/>
            <consortium name="The Broad Institute Genome Sequencing Center for Infectious Disease"/>
            <person name="Wu L."/>
            <person name="Ma J."/>
        </authorList>
    </citation>
    <scope>NUCLEOTIDE SEQUENCE [LARGE SCALE GENOMIC DNA]</scope>
    <source>
        <strain evidence="8">CGMCC 1.15044</strain>
    </source>
</reference>